<keyword evidence="1" id="KW-0805">Transcription regulation</keyword>
<reference evidence="5 6" key="1">
    <citation type="submission" date="2013-09" db="EMBL/GenBank/DDBJ databases">
        <title>Whole genome shotgun sequence of Novosphingobium tardaugens NBRC 16725.</title>
        <authorList>
            <person name="Isaki S."/>
            <person name="Hosoyama A."/>
            <person name="Tsuchikane K."/>
            <person name="Katsumata H."/>
            <person name="Ando Y."/>
            <person name="Yamazaki S."/>
            <person name="Fujita N."/>
        </authorList>
    </citation>
    <scope>NUCLEOTIDE SEQUENCE [LARGE SCALE GENOMIC DNA]</scope>
    <source>
        <strain evidence="5 6">NBRC 16725</strain>
    </source>
</reference>
<accession>U2YN43</accession>
<evidence type="ECO:0000256" key="3">
    <source>
        <dbReference type="ARBA" id="ARBA00023163"/>
    </source>
</evidence>
<dbReference type="InterPro" id="IPR036390">
    <property type="entry name" value="WH_DNA-bd_sf"/>
</dbReference>
<comment type="caution">
    <text evidence="5">The sequence shown here is derived from an EMBL/GenBank/DDBJ whole genome shotgun (WGS) entry which is preliminary data.</text>
</comment>
<proteinExistence type="predicted"/>
<dbReference type="InterPro" id="IPR036388">
    <property type="entry name" value="WH-like_DNA-bd_sf"/>
</dbReference>
<feature type="domain" description="IclR-ED" evidence="4">
    <location>
        <begin position="54"/>
        <end position="236"/>
    </location>
</feature>
<gene>
    <name evidence="5" type="ORF">NT2_08_00020</name>
</gene>
<evidence type="ECO:0000259" key="4">
    <source>
        <dbReference type="PROSITE" id="PS51078"/>
    </source>
</evidence>
<name>U2YN43_9SPHN</name>
<keyword evidence="2" id="KW-0238">DNA-binding</keyword>
<dbReference type="Pfam" id="PF01614">
    <property type="entry name" value="IclR_C"/>
    <property type="match status" value="1"/>
</dbReference>
<dbReference type="InterPro" id="IPR050707">
    <property type="entry name" value="HTH_MetabolicPath_Reg"/>
</dbReference>
<dbReference type="eggNOG" id="COG1414">
    <property type="taxonomic scope" value="Bacteria"/>
</dbReference>
<dbReference type="SUPFAM" id="SSF46785">
    <property type="entry name" value="Winged helix' DNA-binding domain"/>
    <property type="match status" value="1"/>
</dbReference>
<evidence type="ECO:0000256" key="1">
    <source>
        <dbReference type="ARBA" id="ARBA00023015"/>
    </source>
</evidence>
<dbReference type="InterPro" id="IPR005471">
    <property type="entry name" value="Tscrpt_reg_IclR_N"/>
</dbReference>
<sequence>MLEAVIADGGEHSVSTIARRIGTPIATAHRQVATLIVEGYLTPTRGGRHIAGPRLLDLLHKLDEKQVIANVAAPVLQQLGSRLRAVVQLGTFENDMVTYRIKAGQGAATLFTKVGMQLEAYCSGIGKVLLANLPEEQLRGYLATGPFVPLTDRTITDPAQLSQELERVRNQGIAIDDGEIAEGLFCIAAPIRMPDGRVPAAISISRNIAQVTPAHEESVRALLMDAAQTIEKRIRSA</sequence>
<dbReference type="GO" id="GO:0003700">
    <property type="term" value="F:DNA-binding transcription factor activity"/>
    <property type="evidence" value="ECO:0007669"/>
    <property type="project" value="TreeGrafter"/>
</dbReference>
<dbReference type="GO" id="GO:0045892">
    <property type="term" value="P:negative regulation of DNA-templated transcription"/>
    <property type="evidence" value="ECO:0007669"/>
    <property type="project" value="TreeGrafter"/>
</dbReference>
<evidence type="ECO:0000313" key="5">
    <source>
        <dbReference type="EMBL" id="GAD50215.1"/>
    </source>
</evidence>
<dbReference type="Pfam" id="PF09339">
    <property type="entry name" value="HTH_IclR"/>
    <property type="match status" value="1"/>
</dbReference>
<evidence type="ECO:0000256" key="2">
    <source>
        <dbReference type="ARBA" id="ARBA00023125"/>
    </source>
</evidence>
<dbReference type="EMBL" id="BASZ01000008">
    <property type="protein sequence ID" value="GAD50215.1"/>
    <property type="molecule type" value="Genomic_DNA"/>
</dbReference>
<organism evidence="5 6">
    <name type="scientific">Caenibius tardaugens NBRC 16725</name>
    <dbReference type="NCBI Taxonomy" id="1219035"/>
    <lineage>
        <taxon>Bacteria</taxon>
        <taxon>Pseudomonadati</taxon>
        <taxon>Pseudomonadota</taxon>
        <taxon>Alphaproteobacteria</taxon>
        <taxon>Sphingomonadales</taxon>
        <taxon>Erythrobacteraceae</taxon>
        <taxon>Caenibius</taxon>
    </lineage>
</organism>
<dbReference type="PROSITE" id="PS51078">
    <property type="entry name" value="ICLR_ED"/>
    <property type="match status" value="1"/>
</dbReference>
<dbReference type="Gene3D" id="1.10.10.10">
    <property type="entry name" value="Winged helix-like DNA-binding domain superfamily/Winged helix DNA-binding domain"/>
    <property type="match status" value="1"/>
</dbReference>
<dbReference type="PANTHER" id="PTHR30136:SF24">
    <property type="entry name" value="HTH-TYPE TRANSCRIPTIONAL REPRESSOR ALLR"/>
    <property type="match status" value="1"/>
</dbReference>
<dbReference type="GO" id="GO:0003677">
    <property type="term" value="F:DNA binding"/>
    <property type="evidence" value="ECO:0007669"/>
    <property type="project" value="UniProtKB-KW"/>
</dbReference>
<dbReference type="InterPro" id="IPR029016">
    <property type="entry name" value="GAF-like_dom_sf"/>
</dbReference>
<dbReference type="Proteomes" id="UP000016568">
    <property type="component" value="Unassembled WGS sequence"/>
</dbReference>
<dbReference type="PANTHER" id="PTHR30136">
    <property type="entry name" value="HELIX-TURN-HELIX TRANSCRIPTIONAL REGULATOR, ICLR FAMILY"/>
    <property type="match status" value="1"/>
</dbReference>
<keyword evidence="3" id="KW-0804">Transcription</keyword>
<protein>
    <submittedName>
        <fullName evidence="5">Putative IclR family transcriptional regulator</fullName>
    </submittedName>
</protein>
<dbReference type="AlphaFoldDB" id="U2YN43"/>
<keyword evidence="6" id="KW-1185">Reference proteome</keyword>
<evidence type="ECO:0000313" key="6">
    <source>
        <dbReference type="Proteomes" id="UP000016568"/>
    </source>
</evidence>
<dbReference type="Gene3D" id="3.30.450.40">
    <property type="match status" value="1"/>
</dbReference>
<dbReference type="SUPFAM" id="SSF55781">
    <property type="entry name" value="GAF domain-like"/>
    <property type="match status" value="1"/>
</dbReference>
<dbReference type="InterPro" id="IPR014757">
    <property type="entry name" value="Tscrpt_reg_IclR_C"/>
</dbReference>